<reference evidence="12" key="4">
    <citation type="submission" date="2025-08" db="UniProtKB">
        <authorList>
            <consortium name="Ensembl"/>
        </authorList>
    </citation>
    <scope>IDENTIFICATION</scope>
</reference>
<dbReference type="PANTHER" id="PTHR10878">
    <property type="entry name" value="SEGMENT POLARITY PROTEIN DISHEVELLED"/>
    <property type="match status" value="1"/>
</dbReference>
<dbReference type="GeneTree" id="ENSGT00950000182903"/>
<dbReference type="InterPro" id="IPR038207">
    <property type="entry name" value="DIX_dom_sf"/>
</dbReference>
<dbReference type="SMART" id="SM00021">
    <property type="entry name" value="DAX"/>
    <property type="match status" value="1"/>
</dbReference>
<dbReference type="PANTHER" id="PTHR10878:SF22">
    <property type="entry name" value="DIXIN"/>
    <property type="match status" value="1"/>
</dbReference>
<organism evidence="12 13">
    <name type="scientific">Callorhinchus milii</name>
    <name type="common">Ghost shark</name>
    <dbReference type="NCBI Taxonomy" id="7868"/>
    <lineage>
        <taxon>Eukaryota</taxon>
        <taxon>Metazoa</taxon>
        <taxon>Chordata</taxon>
        <taxon>Craniata</taxon>
        <taxon>Vertebrata</taxon>
        <taxon>Chondrichthyes</taxon>
        <taxon>Holocephali</taxon>
        <taxon>Chimaeriformes</taxon>
        <taxon>Callorhinchidae</taxon>
        <taxon>Callorhinchus</taxon>
    </lineage>
</organism>
<dbReference type="InterPro" id="IPR029071">
    <property type="entry name" value="Ubiquitin-like_domsf"/>
</dbReference>
<keyword evidence="7 10" id="KW-0175">Coiled coil</keyword>
<evidence type="ECO:0000256" key="6">
    <source>
        <dbReference type="ARBA" id="ARBA00022949"/>
    </source>
</evidence>
<comment type="similarity">
    <text evidence="8">Belongs to the DIXDC1 family.</text>
</comment>
<reference evidence="12" key="5">
    <citation type="submission" date="2025-09" db="UniProtKB">
        <authorList>
            <consortium name="Ensembl"/>
        </authorList>
    </citation>
    <scope>IDENTIFICATION</scope>
</reference>
<evidence type="ECO:0000256" key="5">
    <source>
        <dbReference type="ARBA" id="ARBA00022687"/>
    </source>
</evidence>
<feature type="coiled-coil region" evidence="10">
    <location>
        <begin position="160"/>
        <end position="187"/>
    </location>
</feature>
<dbReference type="Ensembl" id="ENSCMIT00000028733.1">
    <property type="protein sequence ID" value="ENSCMIP00000028285.1"/>
    <property type="gene ID" value="ENSCMIG00000012269.1"/>
</dbReference>
<evidence type="ECO:0000313" key="12">
    <source>
        <dbReference type="Ensembl" id="ENSCMIP00000028285.1"/>
    </source>
</evidence>
<evidence type="ECO:0000256" key="7">
    <source>
        <dbReference type="ARBA" id="ARBA00023054"/>
    </source>
</evidence>
<proteinExistence type="inferred from homology"/>
<keyword evidence="4" id="KW-0963">Cytoplasm</keyword>
<protein>
    <submittedName>
        <fullName evidence="12">DIX domain containing 1a</fullName>
    </submittedName>
</protein>
<evidence type="ECO:0000256" key="9">
    <source>
        <dbReference type="PROSITE-ProRule" id="PRU00069"/>
    </source>
</evidence>
<dbReference type="FunFam" id="2.40.240.130:FF:000003">
    <property type="entry name" value="Dixin isoform 1"/>
    <property type="match status" value="1"/>
</dbReference>
<dbReference type="PROSITE" id="PS50841">
    <property type="entry name" value="DIX"/>
    <property type="match status" value="1"/>
</dbReference>
<dbReference type="GO" id="GO:0005925">
    <property type="term" value="C:focal adhesion"/>
    <property type="evidence" value="ECO:0007669"/>
    <property type="project" value="UniProtKB-SubCell"/>
</dbReference>
<dbReference type="GO" id="GO:0060070">
    <property type="term" value="P:canonical Wnt signaling pathway"/>
    <property type="evidence" value="ECO:0007669"/>
    <property type="project" value="TreeGrafter"/>
</dbReference>
<dbReference type="Gene3D" id="2.40.240.130">
    <property type="match status" value="1"/>
</dbReference>
<gene>
    <name evidence="12" type="primary">DIXDC1</name>
</gene>
<dbReference type="GO" id="GO:0005829">
    <property type="term" value="C:cytosol"/>
    <property type="evidence" value="ECO:0007669"/>
    <property type="project" value="TreeGrafter"/>
</dbReference>
<comment type="subcellular location">
    <subcellularLocation>
        <location evidence="1">Cell junction</location>
        <location evidence="1">Focal adhesion</location>
    </subcellularLocation>
    <subcellularLocation>
        <location evidence="2">Cytoplasm</location>
    </subcellularLocation>
</comment>
<sequence length="386" mass="44531">MTSGKTQENDDQWEDQLLDQQDQLGKEMEEARQMISILQALLLNGSLPEDEQEGSFPLSEQGACSEEQLVIIKGRLDQSMEECQELKKELLKYKQESRNLQGVKDALQQRMVQQESSILQLKQELLRMSMAKDELFSQNLDLQRKIEERSRLLGEFKRELGQKDRMLQQHQAKLEEAVRKLAEASHIKVHRDASLARQNLAHLALPWDKGRRTDDLQIVRDSLRSLRNNFSNHDPQHHTIDTLEQGIASLLERMHIAEIQGRGASKVTPDRIDWFSTERESWSPNTKAHRSHASPGSSSTAYTKVVYFTDRSLVPFMVNIPKRLGEVALKDFKEAIDREGNYRYHFKALDPEFGTVKEELFHDHDIVPGWEGKIVGWVEEDPGDGR</sequence>
<evidence type="ECO:0000256" key="10">
    <source>
        <dbReference type="SAM" id="Coils"/>
    </source>
</evidence>
<evidence type="ECO:0000256" key="3">
    <source>
        <dbReference type="ARBA" id="ARBA00022473"/>
    </source>
</evidence>
<feature type="domain" description="DIX" evidence="11">
    <location>
        <begin position="300"/>
        <end position="382"/>
    </location>
</feature>
<evidence type="ECO:0000259" key="11">
    <source>
        <dbReference type="PROSITE" id="PS50841"/>
    </source>
</evidence>
<reference evidence="13" key="3">
    <citation type="journal article" date="2014" name="Nature">
        <title>Elephant shark genome provides unique insights into gnathostome evolution.</title>
        <authorList>
            <consortium name="International Elephant Shark Genome Sequencing Consortium"/>
            <person name="Venkatesh B."/>
            <person name="Lee A.P."/>
            <person name="Ravi V."/>
            <person name="Maurya A.K."/>
            <person name="Lian M.M."/>
            <person name="Swann J.B."/>
            <person name="Ohta Y."/>
            <person name="Flajnik M.F."/>
            <person name="Sutoh Y."/>
            <person name="Kasahara M."/>
            <person name="Hoon S."/>
            <person name="Gangu V."/>
            <person name="Roy S.W."/>
            <person name="Irimia M."/>
            <person name="Korzh V."/>
            <person name="Kondrychyn I."/>
            <person name="Lim Z.W."/>
            <person name="Tay B.H."/>
            <person name="Tohari S."/>
            <person name="Kong K.W."/>
            <person name="Ho S."/>
            <person name="Lorente-Galdos B."/>
            <person name="Quilez J."/>
            <person name="Marques-Bonet T."/>
            <person name="Raney B.J."/>
            <person name="Ingham P.W."/>
            <person name="Tay A."/>
            <person name="Hillier L.W."/>
            <person name="Minx P."/>
            <person name="Boehm T."/>
            <person name="Wilson R.K."/>
            <person name="Brenner S."/>
            <person name="Warren W.C."/>
        </authorList>
    </citation>
    <scope>NUCLEOTIDE SEQUENCE [LARGE SCALE GENOMIC DNA]</scope>
</reference>
<dbReference type="Pfam" id="PF00778">
    <property type="entry name" value="DIX"/>
    <property type="match status" value="1"/>
</dbReference>
<dbReference type="InterPro" id="IPR001158">
    <property type="entry name" value="DIX"/>
</dbReference>
<keyword evidence="13" id="KW-1185">Reference proteome</keyword>
<evidence type="ECO:0000256" key="1">
    <source>
        <dbReference type="ARBA" id="ARBA00004246"/>
    </source>
</evidence>
<dbReference type="SUPFAM" id="SSF54236">
    <property type="entry name" value="Ubiquitin-like"/>
    <property type="match status" value="1"/>
</dbReference>
<name>A0A4W3J704_CALMI</name>
<evidence type="ECO:0000313" key="13">
    <source>
        <dbReference type="Proteomes" id="UP000314986"/>
    </source>
</evidence>
<dbReference type="InterPro" id="IPR015506">
    <property type="entry name" value="Dsh/Dvl-rel"/>
</dbReference>
<evidence type="ECO:0000256" key="4">
    <source>
        <dbReference type="ARBA" id="ARBA00022490"/>
    </source>
</evidence>
<dbReference type="Proteomes" id="UP000314986">
    <property type="component" value="Unassembled WGS sequence"/>
</dbReference>
<keyword evidence="5 9" id="KW-0879">Wnt signaling pathway</keyword>
<feature type="coiled-coil region" evidence="10">
    <location>
        <begin position="69"/>
        <end position="124"/>
    </location>
</feature>
<evidence type="ECO:0000256" key="8">
    <source>
        <dbReference type="ARBA" id="ARBA00060765"/>
    </source>
</evidence>
<accession>A0A4W3J704</accession>
<dbReference type="AlphaFoldDB" id="A0A4W3J704"/>
<reference evidence="13" key="2">
    <citation type="journal article" date="2007" name="PLoS Biol.">
        <title>Survey sequencing and comparative analysis of the elephant shark (Callorhinchus milii) genome.</title>
        <authorList>
            <person name="Venkatesh B."/>
            <person name="Kirkness E.F."/>
            <person name="Loh Y.H."/>
            <person name="Halpern A.L."/>
            <person name="Lee A.P."/>
            <person name="Johnson J."/>
            <person name="Dandona N."/>
            <person name="Viswanathan L.D."/>
            <person name="Tay A."/>
            <person name="Venter J.C."/>
            <person name="Strausberg R.L."/>
            <person name="Brenner S."/>
        </authorList>
    </citation>
    <scope>NUCLEOTIDE SEQUENCE [LARGE SCALE GENOMIC DNA]</scope>
</reference>
<reference evidence="13" key="1">
    <citation type="journal article" date="2006" name="Science">
        <title>Ancient noncoding elements conserved in the human genome.</title>
        <authorList>
            <person name="Venkatesh B."/>
            <person name="Kirkness E.F."/>
            <person name="Loh Y.H."/>
            <person name="Halpern A.L."/>
            <person name="Lee A.P."/>
            <person name="Johnson J."/>
            <person name="Dandona N."/>
            <person name="Viswanathan L.D."/>
            <person name="Tay A."/>
            <person name="Venter J.C."/>
            <person name="Strausberg R.L."/>
            <person name="Brenner S."/>
        </authorList>
    </citation>
    <scope>NUCLEOTIDE SEQUENCE [LARGE SCALE GENOMIC DNA]</scope>
</reference>
<keyword evidence="3" id="KW-0217">Developmental protein</keyword>
<evidence type="ECO:0000256" key="2">
    <source>
        <dbReference type="ARBA" id="ARBA00004496"/>
    </source>
</evidence>
<keyword evidence="6" id="KW-0965">Cell junction</keyword>